<dbReference type="InterPro" id="IPR020084">
    <property type="entry name" value="NUDIX_hydrolase_CS"/>
</dbReference>
<evidence type="ECO:0000256" key="3">
    <source>
        <dbReference type="RuleBase" id="RU003476"/>
    </source>
</evidence>
<dbReference type="Proteomes" id="UP000597444">
    <property type="component" value="Unassembled WGS sequence"/>
</dbReference>
<comment type="caution">
    <text evidence="5">The sequence shown here is derived from an EMBL/GenBank/DDBJ whole genome shotgun (WGS) entry which is preliminary data.</text>
</comment>
<evidence type="ECO:0000259" key="4">
    <source>
        <dbReference type="PROSITE" id="PS51462"/>
    </source>
</evidence>
<gene>
    <name evidence="5" type="ORF">KSF_049730</name>
</gene>
<evidence type="ECO:0000256" key="2">
    <source>
        <dbReference type="ARBA" id="ARBA00022801"/>
    </source>
</evidence>
<dbReference type="PANTHER" id="PTHR43046">
    <property type="entry name" value="GDP-MANNOSE MANNOSYL HYDROLASE"/>
    <property type="match status" value="1"/>
</dbReference>
<name>A0A8J3IM26_9CHLR</name>
<sequence>MQTQQSLYQAVVALIRRDEELLLIEQQEPYDPVPVWILPGGSVEPGELLHEALARETREETGLTIIHPGHLAYIAQYDNLSENHQLVVYVFEIQDWRGDIACNDPDGHVIQARFWPLVEALNQLEADPLRFRCEPVLSYLRGESGAGIPWFYRRFADHQYRLLWGPGKQEAL</sequence>
<evidence type="ECO:0000313" key="5">
    <source>
        <dbReference type="EMBL" id="GHO94925.1"/>
    </source>
</evidence>
<dbReference type="InterPro" id="IPR015797">
    <property type="entry name" value="NUDIX_hydrolase-like_dom_sf"/>
</dbReference>
<dbReference type="GO" id="GO:0016787">
    <property type="term" value="F:hydrolase activity"/>
    <property type="evidence" value="ECO:0007669"/>
    <property type="project" value="UniProtKB-KW"/>
</dbReference>
<keyword evidence="2 3" id="KW-0378">Hydrolase</keyword>
<dbReference type="AlphaFoldDB" id="A0A8J3IM26"/>
<dbReference type="RefSeq" id="WP_220205632.1">
    <property type="nucleotide sequence ID" value="NZ_BNJK01000001.1"/>
</dbReference>
<dbReference type="InterPro" id="IPR000086">
    <property type="entry name" value="NUDIX_hydrolase_dom"/>
</dbReference>
<dbReference type="SUPFAM" id="SSF55811">
    <property type="entry name" value="Nudix"/>
    <property type="match status" value="1"/>
</dbReference>
<protein>
    <recommendedName>
        <fullName evidence="4">Nudix hydrolase domain-containing protein</fullName>
    </recommendedName>
</protein>
<comment type="cofactor">
    <cofactor evidence="1">
        <name>Mg(2+)</name>
        <dbReference type="ChEBI" id="CHEBI:18420"/>
    </cofactor>
</comment>
<keyword evidence="6" id="KW-1185">Reference proteome</keyword>
<reference evidence="5" key="1">
    <citation type="submission" date="2020-10" db="EMBL/GenBank/DDBJ databases">
        <title>Taxonomic study of unclassified bacteria belonging to the class Ktedonobacteria.</title>
        <authorList>
            <person name="Yabe S."/>
            <person name="Wang C.M."/>
            <person name="Zheng Y."/>
            <person name="Sakai Y."/>
            <person name="Cavaletti L."/>
            <person name="Monciardini P."/>
            <person name="Donadio S."/>
        </authorList>
    </citation>
    <scope>NUCLEOTIDE SEQUENCE</scope>
    <source>
        <strain evidence="5">ID150040</strain>
    </source>
</reference>
<evidence type="ECO:0000256" key="1">
    <source>
        <dbReference type="ARBA" id="ARBA00001946"/>
    </source>
</evidence>
<feature type="domain" description="Nudix hydrolase" evidence="4">
    <location>
        <begin position="6"/>
        <end position="137"/>
    </location>
</feature>
<dbReference type="PROSITE" id="PS51462">
    <property type="entry name" value="NUDIX"/>
    <property type="match status" value="1"/>
</dbReference>
<evidence type="ECO:0000313" key="6">
    <source>
        <dbReference type="Proteomes" id="UP000597444"/>
    </source>
</evidence>
<proteinExistence type="inferred from homology"/>
<accession>A0A8J3IM26</accession>
<organism evidence="5 6">
    <name type="scientific">Reticulibacter mediterranei</name>
    <dbReference type="NCBI Taxonomy" id="2778369"/>
    <lineage>
        <taxon>Bacteria</taxon>
        <taxon>Bacillati</taxon>
        <taxon>Chloroflexota</taxon>
        <taxon>Ktedonobacteria</taxon>
        <taxon>Ktedonobacterales</taxon>
        <taxon>Reticulibacteraceae</taxon>
        <taxon>Reticulibacter</taxon>
    </lineage>
</organism>
<dbReference type="InterPro" id="IPR020476">
    <property type="entry name" value="Nudix_hydrolase"/>
</dbReference>
<dbReference type="EMBL" id="BNJK01000001">
    <property type="protein sequence ID" value="GHO94925.1"/>
    <property type="molecule type" value="Genomic_DNA"/>
</dbReference>
<dbReference type="PRINTS" id="PR00502">
    <property type="entry name" value="NUDIXFAMILY"/>
</dbReference>
<comment type="similarity">
    <text evidence="3">Belongs to the Nudix hydrolase family.</text>
</comment>
<dbReference type="PROSITE" id="PS00893">
    <property type="entry name" value="NUDIX_BOX"/>
    <property type="match status" value="1"/>
</dbReference>
<dbReference type="Gene3D" id="3.90.79.10">
    <property type="entry name" value="Nucleoside Triphosphate Pyrophosphohydrolase"/>
    <property type="match status" value="1"/>
</dbReference>
<dbReference type="PANTHER" id="PTHR43046:SF14">
    <property type="entry name" value="MUTT_NUDIX FAMILY PROTEIN"/>
    <property type="match status" value="1"/>
</dbReference>
<dbReference type="Pfam" id="PF00293">
    <property type="entry name" value="NUDIX"/>
    <property type="match status" value="1"/>
</dbReference>